<evidence type="ECO:0000313" key="1">
    <source>
        <dbReference type="EMBL" id="KAF7837157.1"/>
    </source>
</evidence>
<gene>
    <name evidence="1" type="ORF">G2W53_005639</name>
</gene>
<proteinExistence type="predicted"/>
<name>A0A834X2I1_9FABA</name>
<sequence>MRSMVMRPEAIYDAITTFIPLQQKLDSATIRSEQHHAQNVLLQSLPPEVWIPAFEDTSRRFSSAIARTERDLLLSSNILGLSTPFDNESTSSIFPAEEEPEGFLSVCLKVFSPPKGIIIPDVLLGSFEDYEAGVEETGVFPVSLGGPPCLSIFISEALICLPICQLKHLLAVSRLSCDCAPLPGAIGGRLEANGSILGISFSATPTLDSFATPAACEAPLYNYLFELHQVKEDVKTSMLQYQDHAD</sequence>
<keyword evidence="2" id="KW-1185">Reference proteome</keyword>
<dbReference type="EMBL" id="JAAIUW010000003">
    <property type="protein sequence ID" value="KAF7837157.1"/>
    <property type="molecule type" value="Genomic_DNA"/>
</dbReference>
<protein>
    <submittedName>
        <fullName evidence="1">Chromatin structure-remodeling complex protein SYD</fullName>
    </submittedName>
</protein>
<organism evidence="1 2">
    <name type="scientific">Senna tora</name>
    <dbReference type="NCBI Taxonomy" id="362788"/>
    <lineage>
        <taxon>Eukaryota</taxon>
        <taxon>Viridiplantae</taxon>
        <taxon>Streptophyta</taxon>
        <taxon>Embryophyta</taxon>
        <taxon>Tracheophyta</taxon>
        <taxon>Spermatophyta</taxon>
        <taxon>Magnoliopsida</taxon>
        <taxon>eudicotyledons</taxon>
        <taxon>Gunneridae</taxon>
        <taxon>Pentapetalae</taxon>
        <taxon>rosids</taxon>
        <taxon>fabids</taxon>
        <taxon>Fabales</taxon>
        <taxon>Fabaceae</taxon>
        <taxon>Caesalpinioideae</taxon>
        <taxon>Cassia clade</taxon>
        <taxon>Senna</taxon>
    </lineage>
</organism>
<evidence type="ECO:0000313" key="2">
    <source>
        <dbReference type="Proteomes" id="UP000634136"/>
    </source>
</evidence>
<accession>A0A834X2I1</accession>
<dbReference type="Proteomes" id="UP000634136">
    <property type="component" value="Unassembled WGS sequence"/>
</dbReference>
<comment type="caution">
    <text evidence="1">The sequence shown here is derived from an EMBL/GenBank/DDBJ whole genome shotgun (WGS) entry which is preliminary data.</text>
</comment>
<reference evidence="1" key="1">
    <citation type="submission" date="2020-09" db="EMBL/GenBank/DDBJ databases">
        <title>Genome-Enabled Discovery of Anthraquinone Biosynthesis in Senna tora.</title>
        <authorList>
            <person name="Kang S.-H."/>
            <person name="Pandey R.P."/>
            <person name="Lee C.-M."/>
            <person name="Sim J.-S."/>
            <person name="Jeong J.-T."/>
            <person name="Choi B.-S."/>
            <person name="Jung M."/>
            <person name="Ginzburg D."/>
            <person name="Zhao K."/>
            <person name="Won S.Y."/>
            <person name="Oh T.-J."/>
            <person name="Yu Y."/>
            <person name="Kim N.-H."/>
            <person name="Lee O.R."/>
            <person name="Lee T.-H."/>
            <person name="Bashyal P."/>
            <person name="Kim T.-S."/>
            <person name="Lee W.-H."/>
            <person name="Kawkins C."/>
            <person name="Kim C.-K."/>
            <person name="Kim J.S."/>
            <person name="Ahn B.O."/>
            <person name="Rhee S.Y."/>
            <person name="Sohng J.K."/>
        </authorList>
    </citation>
    <scope>NUCLEOTIDE SEQUENCE</scope>
    <source>
        <tissue evidence="1">Leaf</tissue>
    </source>
</reference>
<dbReference type="AlphaFoldDB" id="A0A834X2I1"/>